<evidence type="ECO:0000256" key="5">
    <source>
        <dbReference type="ARBA" id="ARBA00022840"/>
    </source>
</evidence>
<comment type="pathway">
    <text evidence="1">Phytoalexin biosynthesis; 3,4',5-trihydroxystilbene biosynthesis; 3,4',5-trihydroxystilbene from trans-4-coumarate: step 1/2.</text>
</comment>
<evidence type="ECO:0000313" key="9">
    <source>
        <dbReference type="EMBL" id="KAA8528966.1"/>
    </source>
</evidence>
<dbReference type="GO" id="GO:0004467">
    <property type="term" value="F:long-chain fatty acid-CoA ligase activity"/>
    <property type="evidence" value="ECO:0007669"/>
    <property type="project" value="TreeGrafter"/>
</dbReference>
<dbReference type="InterPro" id="IPR042099">
    <property type="entry name" value="ANL_N_sf"/>
</dbReference>
<dbReference type="Gene3D" id="3.30.300.30">
    <property type="match status" value="1"/>
</dbReference>
<dbReference type="FunFam" id="3.40.50.12780:FF:000003">
    <property type="entry name" value="Long-chain-fatty-acid--CoA ligase FadD"/>
    <property type="match status" value="1"/>
</dbReference>
<dbReference type="SUPFAM" id="SSF56801">
    <property type="entry name" value="Acetyl-CoA synthetase-like"/>
    <property type="match status" value="1"/>
</dbReference>
<keyword evidence="3" id="KW-0436">Ligase</keyword>
<dbReference type="Proteomes" id="UP000325577">
    <property type="component" value="Linkage Group LG20"/>
</dbReference>
<evidence type="ECO:0000256" key="6">
    <source>
        <dbReference type="ARBA" id="ARBA00023051"/>
    </source>
</evidence>
<keyword evidence="10" id="KW-1185">Reference proteome</keyword>
<dbReference type="InterPro" id="IPR020845">
    <property type="entry name" value="AMP-binding_CS"/>
</dbReference>
<organism evidence="9 10">
    <name type="scientific">Nyssa sinensis</name>
    <dbReference type="NCBI Taxonomy" id="561372"/>
    <lineage>
        <taxon>Eukaryota</taxon>
        <taxon>Viridiplantae</taxon>
        <taxon>Streptophyta</taxon>
        <taxon>Embryophyta</taxon>
        <taxon>Tracheophyta</taxon>
        <taxon>Spermatophyta</taxon>
        <taxon>Magnoliopsida</taxon>
        <taxon>eudicotyledons</taxon>
        <taxon>Gunneridae</taxon>
        <taxon>Pentapetalae</taxon>
        <taxon>asterids</taxon>
        <taxon>Cornales</taxon>
        <taxon>Nyssaceae</taxon>
        <taxon>Nyssa</taxon>
    </lineage>
</organism>
<proteinExistence type="inferred from homology"/>
<evidence type="ECO:0000259" key="7">
    <source>
        <dbReference type="Pfam" id="PF00501"/>
    </source>
</evidence>
<dbReference type="InterPro" id="IPR000873">
    <property type="entry name" value="AMP-dep_synth/lig_dom"/>
</dbReference>
<feature type="domain" description="AMP-dependent synthetase/ligase" evidence="7">
    <location>
        <begin position="48"/>
        <end position="415"/>
    </location>
</feature>
<evidence type="ECO:0000256" key="4">
    <source>
        <dbReference type="ARBA" id="ARBA00022741"/>
    </source>
</evidence>
<reference evidence="9 10" key="1">
    <citation type="submission" date="2019-09" db="EMBL/GenBank/DDBJ databases">
        <title>A chromosome-level genome assembly of the Chinese tupelo Nyssa sinensis.</title>
        <authorList>
            <person name="Yang X."/>
            <person name="Kang M."/>
            <person name="Yang Y."/>
            <person name="Xiong H."/>
            <person name="Wang M."/>
            <person name="Zhang Z."/>
            <person name="Wang Z."/>
            <person name="Wu H."/>
            <person name="Ma T."/>
            <person name="Liu J."/>
            <person name="Xi Z."/>
        </authorList>
    </citation>
    <scope>NUCLEOTIDE SEQUENCE [LARGE SCALE GENOMIC DNA]</scope>
    <source>
        <strain evidence="9">J267</strain>
        <tissue evidence="9">Leaf</tissue>
    </source>
</reference>
<dbReference type="PANTHER" id="PTHR24096:SF389">
    <property type="entry name" value="4-COUMARATE--COA LIGASE-LIKE 1"/>
    <property type="match status" value="1"/>
</dbReference>
<dbReference type="EMBL" id="CM018044">
    <property type="protein sequence ID" value="KAA8528966.1"/>
    <property type="molecule type" value="Genomic_DNA"/>
</dbReference>
<dbReference type="CDD" id="cd05904">
    <property type="entry name" value="4CL"/>
    <property type="match status" value="1"/>
</dbReference>
<evidence type="ECO:0000313" key="10">
    <source>
        <dbReference type="Proteomes" id="UP000325577"/>
    </source>
</evidence>
<dbReference type="GO" id="GO:0050563">
    <property type="term" value="F:trans-feruloyl-CoA synthase activity"/>
    <property type="evidence" value="ECO:0007669"/>
    <property type="project" value="UniProtKB-ARBA"/>
</dbReference>
<dbReference type="UniPathway" id="UPA00372">
    <property type="reaction ID" value="UER00547"/>
</dbReference>
<dbReference type="AlphaFoldDB" id="A0A5J5AGU2"/>
<dbReference type="PANTHER" id="PTHR24096">
    <property type="entry name" value="LONG-CHAIN-FATTY-ACID--COA LIGASE"/>
    <property type="match status" value="1"/>
</dbReference>
<feature type="domain" description="AMP-binding enzyme C-terminal" evidence="8">
    <location>
        <begin position="466"/>
        <end position="541"/>
    </location>
</feature>
<dbReference type="OrthoDB" id="10253869at2759"/>
<keyword evidence="5" id="KW-0067">ATP-binding</keyword>
<protein>
    <submittedName>
        <fullName evidence="9">Uncharacterized protein</fullName>
    </submittedName>
</protein>
<accession>A0A5J5AGU2</accession>
<dbReference type="InterPro" id="IPR025110">
    <property type="entry name" value="AMP-bd_C"/>
</dbReference>
<dbReference type="PROSITE" id="PS00455">
    <property type="entry name" value="AMP_BINDING"/>
    <property type="match status" value="1"/>
</dbReference>
<dbReference type="Pfam" id="PF00501">
    <property type="entry name" value="AMP-binding"/>
    <property type="match status" value="1"/>
</dbReference>
<evidence type="ECO:0000259" key="8">
    <source>
        <dbReference type="Pfam" id="PF13193"/>
    </source>
</evidence>
<dbReference type="FunFam" id="3.30.300.30:FF:000007">
    <property type="entry name" value="4-coumarate--CoA ligase 2"/>
    <property type="match status" value="1"/>
</dbReference>
<evidence type="ECO:0000256" key="3">
    <source>
        <dbReference type="ARBA" id="ARBA00022598"/>
    </source>
</evidence>
<keyword evidence="4" id="KW-0547">Nucleotide-binding</keyword>
<dbReference type="Pfam" id="PF13193">
    <property type="entry name" value="AMP-binding_C"/>
    <property type="match status" value="1"/>
</dbReference>
<dbReference type="GO" id="GO:0009698">
    <property type="term" value="P:phenylpropanoid metabolic process"/>
    <property type="evidence" value="ECO:0007669"/>
    <property type="project" value="UniProtKB-KW"/>
</dbReference>
<dbReference type="GO" id="GO:0046949">
    <property type="term" value="P:fatty-acyl-CoA biosynthetic process"/>
    <property type="evidence" value="ECO:0007669"/>
    <property type="project" value="TreeGrafter"/>
</dbReference>
<evidence type="ECO:0000256" key="2">
    <source>
        <dbReference type="ARBA" id="ARBA00006432"/>
    </source>
</evidence>
<evidence type="ECO:0000256" key="1">
    <source>
        <dbReference type="ARBA" id="ARBA00004930"/>
    </source>
</evidence>
<name>A0A5J5AGU2_9ASTE</name>
<sequence length="568" mass="62504">MINLNPNPNPNPFHLSVMAQDEEHIFRSLYPSVPVPNDVTLPDFVLQDAELYASKVAFVEAVTGKEYTYGEVVRDIRRFAKALRSLGLRKGKVVVVVLPNVAEYAIVALGIMMAGGVFSGANPSAHASEIKKQVEVADAKLIVTNRSTYEKVKALELPVIILGEEHVEGTMNWDGLLEAADKASTDITNIETIHQTDLCALPFSSGTTGVSKGVMLTHHNLVANLCSSLFSVGPELVGQVTILGLMPFFHIYGMTGICCATLRNKGKVVTMQRYEIEPFLNALIAHEVTFAPIVPPIILELVKNPIVDEFYVRKLKLRSIMTAAAPLAPEILNAFEHKFPGVQVQEAYGMTEHSCITLTHGNPSKGHRNAKRNSVGFILPNMELKFIDSETGRSLPNNSPGEICVRSQCVMKGYYKNEEETAHTIDKNGWLHTGDVGFIDDDGDVFIVDRIKELIKYKGFQVAPAELEGILLTHPSIEDAAVLGLPDEEAGEIPAACVVMNPNAKESEMEIMSYVASNVANYKRVRMLQFVDKIPTSPSGKIMRRLLKEEMLKKMKNKPKAIPTLQSN</sequence>
<dbReference type="GO" id="GO:0106286">
    <property type="term" value="F:(E)-caffeate-CoA ligase activity"/>
    <property type="evidence" value="ECO:0007669"/>
    <property type="project" value="UniProtKB-ARBA"/>
</dbReference>
<dbReference type="GO" id="GO:0005524">
    <property type="term" value="F:ATP binding"/>
    <property type="evidence" value="ECO:0007669"/>
    <property type="project" value="UniProtKB-KW"/>
</dbReference>
<dbReference type="InterPro" id="IPR045851">
    <property type="entry name" value="AMP-bd_C_sf"/>
</dbReference>
<keyword evidence="6" id="KW-0587">Phenylpropanoid metabolism</keyword>
<dbReference type="Gene3D" id="3.40.50.12780">
    <property type="entry name" value="N-terminal domain of ligase-like"/>
    <property type="match status" value="1"/>
</dbReference>
<comment type="similarity">
    <text evidence="2">Belongs to the ATP-dependent AMP-binding enzyme family.</text>
</comment>
<gene>
    <name evidence="9" type="ORF">F0562_033546</name>
</gene>